<name>A0A1K1SRG6_9PSEU</name>
<evidence type="ECO:0000313" key="3">
    <source>
        <dbReference type="Proteomes" id="UP000182740"/>
    </source>
</evidence>
<organism evidence="2 3">
    <name type="scientific">Amycolatopsis australiensis</name>
    <dbReference type="NCBI Taxonomy" id="546364"/>
    <lineage>
        <taxon>Bacteria</taxon>
        <taxon>Bacillati</taxon>
        <taxon>Actinomycetota</taxon>
        <taxon>Actinomycetes</taxon>
        <taxon>Pseudonocardiales</taxon>
        <taxon>Pseudonocardiaceae</taxon>
        <taxon>Amycolatopsis</taxon>
    </lineage>
</organism>
<accession>A0A1K1SRG6</accession>
<evidence type="ECO:0000256" key="1">
    <source>
        <dbReference type="SAM" id="MobiDB-lite"/>
    </source>
</evidence>
<keyword evidence="3" id="KW-1185">Reference proteome</keyword>
<protein>
    <submittedName>
        <fullName evidence="2">Uncharacterized protein</fullName>
    </submittedName>
</protein>
<proteinExistence type="predicted"/>
<sequence length="32" mass="3443">MRITGSFIHTPAITGNAPDPDSNARVLHALLR</sequence>
<dbReference type="Proteomes" id="UP000182740">
    <property type="component" value="Unassembled WGS sequence"/>
</dbReference>
<evidence type="ECO:0000313" key="2">
    <source>
        <dbReference type="EMBL" id="SFW86663.1"/>
    </source>
</evidence>
<dbReference type="EMBL" id="FPJG01000006">
    <property type="protein sequence ID" value="SFW86663.1"/>
    <property type="molecule type" value="Genomic_DNA"/>
</dbReference>
<reference evidence="3" key="1">
    <citation type="submission" date="2016-11" db="EMBL/GenBank/DDBJ databases">
        <authorList>
            <person name="Varghese N."/>
            <person name="Submissions S."/>
        </authorList>
    </citation>
    <scope>NUCLEOTIDE SEQUENCE [LARGE SCALE GENOMIC DNA]</scope>
    <source>
        <strain evidence="3">DSM 44671</strain>
    </source>
</reference>
<feature type="region of interest" description="Disordered" evidence="1">
    <location>
        <begin position="1"/>
        <end position="21"/>
    </location>
</feature>
<gene>
    <name evidence="2" type="ORF">SAMN04489730_6459</name>
</gene>
<dbReference type="AlphaFoldDB" id="A0A1K1SRG6"/>